<keyword evidence="4" id="KW-1185">Reference proteome</keyword>
<dbReference type="Proteomes" id="UP000199759">
    <property type="component" value="Unassembled WGS sequence"/>
</dbReference>
<dbReference type="CDD" id="cd03196">
    <property type="entry name" value="GST_C_5"/>
    <property type="match status" value="1"/>
</dbReference>
<dbReference type="InterPro" id="IPR004045">
    <property type="entry name" value="Glutathione_S-Trfase_N"/>
</dbReference>
<evidence type="ECO:0000259" key="1">
    <source>
        <dbReference type="PROSITE" id="PS50404"/>
    </source>
</evidence>
<dbReference type="Pfam" id="PF13417">
    <property type="entry name" value="GST_N_3"/>
    <property type="match status" value="1"/>
</dbReference>
<dbReference type="GO" id="GO:0005737">
    <property type="term" value="C:cytoplasm"/>
    <property type="evidence" value="ECO:0007669"/>
    <property type="project" value="TreeGrafter"/>
</dbReference>
<feature type="domain" description="GST N-terminal" evidence="1">
    <location>
        <begin position="4"/>
        <end position="83"/>
    </location>
</feature>
<reference evidence="3 4" key="1">
    <citation type="submission" date="2016-10" db="EMBL/GenBank/DDBJ databases">
        <authorList>
            <person name="de Groot N.N."/>
        </authorList>
    </citation>
    <scope>NUCLEOTIDE SEQUENCE [LARGE SCALE GENOMIC DNA]</scope>
    <source>
        <strain evidence="3 4">DSM 16077</strain>
    </source>
</reference>
<dbReference type="OrthoDB" id="9813092at2"/>
<dbReference type="STRING" id="144026.SAMN04488568_11225"/>
<protein>
    <submittedName>
        <fullName evidence="3">Glutathione S-transferase</fullName>
    </submittedName>
</protein>
<organism evidence="3 4">
    <name type="scientific">Maricaulis salignorans</name>
    <dbReference type="NCBI Taxonomy" id="144026"/>
    <lineage>
        <taxon>Bacteria</taxon>
        <taxon>Pseudomonadati</taxon>
        <taxon>Pseudomonadota</taxon>
        <taxon>Alphaproteobacteria</taxon>
        <taxon>Maricaulales</taxon>
        <taxon>Maricaulaceae</taxon>
        <taxon>Maricaulis</taxon>
    </lineage>
</organism>
<dbReference type="Gene3D" id="3.40.30.10">
    <property type="entry name" value="Glutaredoxin"/>
    <property type="match status" value="1"/>
</dbReference>
<dbReference type="Gene3D" id="1.20.1050.10">
    <property type="match status" value="1"/>
</dbReference>
<dbReference type="GO" id="GO:0016740">
    <property type="term" value="F:transferase activity"/>
    <property type="evidence" value="ECO:0007669"/>
    <property type="project" value="UniProtKB-KW"/>
</dbReference>
<dbReference type="SUPFAM" id="SSF52833">
    <property type="entry name" value="Thioredoxin-like"/>
    <property type="match status" value="1"/>
</dbReference>
<dbReference type="RefSeq" id="WP_091770399.1">
    <property type="nucleotide sequence ID" value="NZ_FNHG01000012.1"/>
</dbReference>
<dbReference type="PROSITE" id="PS50405">
    <property type="entry name" value="GST_CTER"/>
    <property type="match status" value="1"/>
</dbReference>
<dbReference type="InterPro" id="IPR040079">
    <property type="entry name" value="Glutathione_S-Trfase"/>
</dbReference>
<accession>A0A1G9TJ77</accession>
<dbReference type="EMBL" id="FNHG01000012">
    <property type="protein sequence ID" value="SDM47761.1"/>
    <property type="molecule type" value="Genomic_DNA"/>
</dbReference>
<dbReference type="SUPFAM" id="SSF47616">
    <property type="entry name" value="GST C-terminal domain-like"/>
    <property type="match status" value="1"/>
</dbReference>
<feature type="domain" description="GST C-terminal" evidence="2">
    <location>
        <begin position="83"/>
        <end position="204"/>
    </location>
</feature>
<name>A0A1G9TJ77_9PROT</name>
<dbReference type="PANTHER" id="PTHR43968:SF6">
    <property type="entry name" value="GLUTATHIONE S-TRANSFERASE OMEGA"/>
    <property type="match status" value="1"/>
</dbReference>
<gene>
    <name evidence="3" type="ORF">SAMN04488568_11225</name>
</gene>
<dbReference type="InterPro" id="IPR010987">
    <property type="entry name" value="Glutathione-S-Trfase_C-like"/>
</dbReference>
<evidence type="ECO:0000313" key="3">
    <source>
        <dbReference type="EMBL" id="SDM47761.1"/>
    </source>
</evidence>
<dbReference type="InterPro" id="IPR036249">
    <property type="entry name" value="Thioredoxin-like_sf"/>
</dbReference>
<dbReference type="InterPro" id="IPR050983">
    <property type="entry name" value="GST_Omega/HSP26"/>
</dbReference>
<dbReference type="AlphaFoldDB" id="A0A1G9TJ77"/>
<dbReference type="SFLD" id="SFLDS00019">
    <property type="entry name" value="Glutathione_Transferase_(cytos"/>
    <property type="match status" value="1"/>
</dbReference>
<keyword evidence="3" id="KW-0808">Transferase</keyword>
<proteinExistence type="predicted"/>
<evidence type="ECO:0000313" key="4">
    <source>
        <dbReference type="Proteomes" id="UP000199759"/>
    </source>
</evidence>
<evidence type="ECO:0000259" key="2">
    <source>
        <dbReference type="PROSITE" id="PS50405"/>
    </source>
</evidence>
<dbReference type="PROSITE" id="PS50404">
    <property type="entry name" value="GST_NTER"/>
    <property type="match status" value="1"/>
</dbReference>
<dbReference type="Pfam" id="PF13410">
    <property type="entry name" value="GST_C_2"/>
    <property type="match status" value="1"/>
</dbReference>
<sequence>MSAALPVLYSFRRCPYAMRARLALAASETVVEHREVLLRGKPAEMLAASPKGTVPVLVLPDGQVVEESLDIMRWALGRHDPRGWLTAGDAMFDLVAINDGPFKQALDRYKYPNRYDGEDALENRARGLEILTALEARLAGSAFLCGEAMSLADAAIFPFVRQFAHTDREWFARQALPHLQAWLAAHLASPLFTGVMQKYPVWTANRETDGAALRVAPS</sequence>
<dbReference type="PANTHER" id="PTHR43968">
    <property type="match status" value="1"/>
</dbReference>
<dbReference type="InterPro" id="IPR036282">
    <property type="entry name" value="Glutathione-S-Trfase_C_sf"/>
</dbReference>